<comment type="caution">
    <text evidence="1">The sequence shown here is derived from an EMBL/GenBank/DDBJ whole genome shotgun (WGS) entry which is preliminary data.</text>
</comment>
<reference evidence="1" key="1">
    <citation type="journal article" date="2015" name="Nature">
        <title>Complex archaea that bridge the gap between prokaryotes and eukaryotes.</title>
        <authorList>
            <person name="Spang A."/>
            <person name="Saw J.H."/>
            <person name="Jorgensen S.L."/>
            <person name="Zaremba-Niedzwiedzka K."/>
            <person name="Martijn J."/>
            <person name="Lind A.E."/>
            <person name="van Eijk R."/>
            <person name="Schleper C."/>
            <person name="Guy L."/>
            <person name="Ettema T.J."/>
        </authorList>
    </citation>
    <scope>NUCLEOTIDE SEQUENCE</scope>
</reference>
<organism evidence="1">
    <name type="scientific">marine sediment metagenome</name>
    <dbReference type="NCBI Taxonomy" id="412755"/>
    <lineage>
        <taxon>unclassified sequences</taxon>
        <taxon>metagenomes</taxon>
        <taxon>ecological metagenomes</taxon>
    </lineage>
</organism>
<evidence type="ECO:0000313" key="1">
    <source>
        <dbReference type="EMBL" id="KKN36009.1"/>
    </source>
</evidence>
<dbReference type="AlphaFoldDB" id="A0A0F9Q0K9"/>
<protein>
    <submittedName>
        <fullName evidence="1">Uncharacterized protein</fullName>
    </submittedName>
</protein>
<accession>A0A0F9Q0K9</accession>
<dbReference type="EMBL" id="LAZR01001994">
    <property type="protein sequence ID" value="KKN36009.1"/>
    <property type="molecule type" value="Genomic_DNA"/>
</dbReference>
<gene>
    <name evidence="1" type="ORF">LCGC14_0777860</name>
</gene>
<sequence length="51" mass="6000">MMLEMMFDWLWHRFLGAMLFTLGVVLAYVAAWLLSEAIESYQAAQQALYLR</sequence>
<name>A0A0F9Q0K9_9ZZZZ</name>
<proteinExistence type="predicted"/>